<dbReference type="AlphaFoldDB" id="A0A8K0MME7"/>
<dbReference type="InterPro" id="IPR045023">
    <property type="entry name" value="FATA/B"/>
</dbReference>
<dbReference type="EMBL" id="VOIH02000003">
    <property type="protein sequence ID" value="KAF3450800.1"/>
    <property type="molecule type" value="Genomic_DNA"/>
</dbReference>
<protein>
    <recommendedName>
        <fullName evidence="11">Acyl-[acyl-carrier-protein] hydrolase</fullName>
        <ecNumber evidence="11">3.1.2.-</ecNumber>
    </recommendedName>
</protein>
<evidence type="ECO:0000256" key="8">
    <source>
        <dbReference type="ARBA" id="ARBA00022946"/>
    </source>
</evidence>
<dbReference type="GO" id="GO:0016297">
    <property type="term" value="F:fatty acyl-[ACP] hydrolase activity"/>
    <property type="evidence" value="ECO:0007669"/>
    <property type="project" value="InterPro"/>
</dbReference>
<comment type="caution">
    <text evidence="14">The sequence shown here is derived from an EMBL/GenBank/DDBJ whole genome shotgun (WGS) entry which is preliminary data.</text>
</comment>
<keyword evidence="4 11" id="KW-0150">Chloroplast</keyword>
<evidence type="ECO:0000259" key="12">
    <source>
        <dbReference type="Pfam" id="PF01643"/>
    </source>
</evidence>
<comment type="function">
    <text evidence="11">Plays an essential role in chain termination during de novo fatty acid synthesis.</text>
</comment>
<dbReference type="CDD" id="cd00586">
    <property type="entry name" value="4HBT"/>
    <property type="match status" value="1"/>
</dbReference>
<evidence type="ECO:0000256" key="11">
    <source>
        <dbReference type="RuleBase" id="RU363096"/>
    </source>
</evidence>
<reference evidence="14" key="1">
    <citation type="submission" date="2020-03" db="EMBL/GenBank/DDBJ databases">
        <title>A high-quality chromosome-level genome assembly of a woody plant with both climbing and erect habits, Rhamnella rubrinervis.</title>
        <authorList>
            <person name="Lu Z."/>
            <person name="Yang Y."/>
            <person name="Zhu X."/>
            <person name="Sun Y."/>
        </authorList>
    </citation>
    <scope>NUCLEOTIDE SEQUENCE</scope>
    <source>
        <strain evidence="14">BYM</strain>
        <tissue evidence="14">Leaf</tissue>
    </source>
</reference>
<evidence type="ECO:0000256" key="9">
    <source>
        <dbReference type="ARBA" id="ARBA00023098"/>
    </source>
</evidence>
<evidence type="ECO:0000313" key="15">
    <source>
        <dbReference type="Proteomes" id="UP000796880"/>
    </source>
</evidence>
<evidence type="ECO:0000256" key="1">
    <source>
        <dbReference type="ARBA" id="ARBA00004229"/>
    </source>
</evidence>
<keyword evidence="5 11" id="KW-0934">Plastid</keyword>
<keyword evidence="15" id="KW-1185">Reference proteome</keyword>
<dbReference type="GO" id="GO:0009507">
    <property type="term" value="C:chloroplast"/>
    <property type="evidence" value="ECO:0007669"/>
    <property type="project" value="UniProtKB-SubCell"/>
</dbReference>
<dbReference type="EC" id="3.1.2.-" evidence="11"/>
<evidence type="ECO:0000256" key="3">
    <source>
        <dbReference type="ARBA" id="ARBA00022516"/>
    </source>
</evidence>
<gene>
    <name evidence="14" type="ORF">FNV43_RR06889</name>
</gene>
<comment type="similarity">
    <text evidence="2 11">Belongs to the acyl-ACP thioesterase family.</text>
</comment>
<feature type="domain" description="Acyl-ACP thioesterase N-terminal hotdog" evidence="12">
    <location>
        <begin position="92"/>
        <end position="227"/>
    </location>
</feature>
<accession>A0A8K0MME7</accession>
<comment type="subcellular location">
    <subcellularLocation>
        <location evidence="1 11">Plastid</location>
        <location evidence="1 11">Chloroplast</location>
    </subcellularLocation>
</comment>
<dbReference type="InterPro" id="IPR049427">
    <property type="entry name" value="Acyl-ACP_TE_C"/>
</dbReference>
<feature type="domain" description="Acyl-ACP thioesterase-like C-terminal" evidence="13">
    <location>
        <begin position="594"/>
        <end position="667"/>
    </location>
</feature>
<dbReference type="Proteomes" id="UP000796880">
    <property type="component" value="Unassembled WGS sequence"/>
</dbReference>
<dbReference type="OrthoDB" id="1531476at2759"/>
<name>A0A8K0MME7_9ROSA</name>
<keyword evidence="10 11" id="KW-0275">Fatty acid biosynthesis</keyword>
<evidence type="ECO:0000256" key="5">
    <source>
        <dbReference type="ARBA" id="ARBA00022640"/>
    </source>
</evidence>
<dbReference type="Gene3D" id="3.10.129.10">
    <property type="entry name" value="Hotdog Thioesterase"/>
    <property type="match status" value="2"/>
</dbReference>
<dbReference type="GO" id="GO:0000036">
    <property type="term" value="F:acyl carrier activity"/>
    <property type="evidence" value="ECO:0007669"/>
    <property type="project" value="TreeGrafter"/>
</dbReference>
<evidence type="ECO:0000256" key="7">
    <source>
        <dbReference type="ARBA" id="ARBA00022832"/>
    </source>
</evidence>
<evidence type="ECO:0000313" key="14">
    <source>
        <dbReference type="EMBL" id="KAF3450800.1"/>
    </source>
</evidence>
<keyword evidence="6 11" id="KW-0378">Hydrolase</keyword>
<dbReference type="FunFam" id="3.10.129.10:FF:000014">
    <property type="entry name" value="Acyl-[acyl-carrier-protein] hydrolase"/>
    <property type="match status" value="1"/>
</dbReference>
<keyword evidence="9 11" id="KW-0443">Lipid metabolism</keyword>
<dbReference type="InterPro" id="IPR002864">
    <property type="entry name" value="Acyl-ACP_thioesterase_NHD"/>
</dbReference>
<keyword evidence="7 11" id="KW-0276">Fatty acid metabolism</keyword>
<keyword evidence="3 11" id="KW-0444">Lipid biosynthesis</keyword>
<evidence type="ECO:0000256" key="2">
    <source>
        <dbReference type="ARBA" id="ARBA00006500"/>
    </source>
</evidence>
<keyword evidence="8" id="KW-0809">Transit peptide</keyword>
<sequence length="676" mass="77725">MVEDFSSLRSFMMVLPYSPSIKERAIRCGNRSFNTNGNKPNFASATRLQLNMNVAESSKIKASLERLENSKWKPKQLDKIVEIFGGRLLERGLVFQQNFLIRSSELGPDGKASIWDLISILQESALNHFKSAGILAEGFGSTPEMRRRNLIWVVYKMQIVVDSYPSWADVIQVDTWTCASGRNGMCREWVVRDYKTGKILLRAVCVYVMMNKRTRKISRFIEETREEIRGIFMEITHPIVDNEDERKLRELDVDTADNVQTGILPKWSDLDANQHVNHVKYIEWILESAPRSILETHKLSTMTLEFRKECGMNTSLQSLSAVSCRDDPPDKHPTNNEGFELEHTIRVENDSHILLKGRTIYQPNFSSGRNYSSFAPAASRFEFNVNVGGPSNNEKGTEKFVDENEYDGGRLMQDGLIFRQNFRIRLSELGPDYTASMWSLLGILQETAVNHCKSTGIPIDRLCTTPETRRRNVMWVVYRMKIVADSYPSWADVIETDTRICESGRNGMRREWIVREYDTGKTLLRAVCVYVLMNKRTRKLSKFIEEVREEMKGIFMDITDPILVDDDDDEGGRELRELDVDTAHNIRTGLLSAPRWILETHKLSAMNLEFRKECGLESVVQSLSAISKYGPNQADQYSTQTDQNIELEHTIRLENESNILLKGRTIWIPKKCLQPN</sequence>
<dbReference type="PANTHER" id="PTHR31727">
    <property type="entry name" value="OLEOYL-ACYL CARRIER PROTEIN THIOESTERASE 1, CHLOROPLASTIC"/>
    <property type="match status" value="1"/>
</dbReference>
<feature type="domain" description="Acyl-ACP thioesterase-like C-terminal" evidence="13">
    <location>
        <begin position="258"/>
        <end position="359"/>
    </location>
</feature>
<dbReference type="PANTHER" id="PTHR31727:SF11">
    <property type="entry name" value="ACYL-[ACYL-CARRIER-PROTEIN] HYDROLASE"/>
    <property type="match status" value="1"/>
</dbReference>
<feature type="domain" description="Acyl-ACP thioesterase N-terminal hotdog" evidence="12">
    <location>
        <begin position="416"/>
        <end position="550"/>
    </location>
</feature>
<proteinExistence type="inferred from homology"/>
<dbReference type="Pfam" id="PF20791">
    <property type="entry name" value="Acyl-ACP_TE_C"/>
    <property type="match status" value="2"/>
</dbReference>
<dbReference type="Pfam" id="PF01643">
    <property type="entry name" value="Acyl-ACP_TE"/>
    <property type="match status" value="2"/>
</dbReference>
<evidence type="ECO:0000256" key="10">
    <source>
        <dbReference type="ARBA" id="ARBA00023160"/>
    </source>
</evidence>
<evidence type="ECO:0000256" key="6">
    <source>
        <dbReference type="ARBA" id="ARBA00022801"/>
    </source>
</evidence>
<evidence type="ECO:0000256" key="4">
    <source>
        <dbReference type="ARBA" id="ARBA00022528"/>
    </source>
</evidence>
<evidence type="ECO:0000259" key="13">
    <source>
        <dbReference type="Pfam" id="PF20791"/>
    </source>
</evidence>
<dbReference type="InterPro" id="IPR029069">
    <property type="entry name" value="HotDog_dom_sf"/>
</dbReference>
<dbReference type="SUPFAM" id="SSF54637">
    <property type="entry name" value="Thioesterase/thiol ester dehydrase-isomerase"/>
    <property type="match status" value="3"/>
</dbReference>
<organism evidence="14 15">
    <name type="scientific">Rhamnella rubrinervis</name>
    <dbReference type="NCBI Taxonomy" id="2594499"/>
    <lineage>
        <taxon>Eukaryota</taxon>
        <taxon>Viridiplantae</taxon>
        <taxon>Streptophyta</taxon>
        <taxon>Embryophyta</taxon>
        <taxon>Tracheophyta</taxon>
        <taxon>Spermatophyta</taxon>
        <taxon>Magnoliopsida</taxon>
        <taxon>eudicotyledons</taxon>
        <taxon>Gunneridae</taxon>
        <taxon>Pentapetalae</taxon>
        <taxon>rosids</taxon>
        <taxon>fabids</taxon>
        <taxon>Rosales</taxon>
        <taxon>Rhamnaceae</taxon>
        <taxon>rhamnoid group</taxon>
        <taxon>Rhamneae</taxon>
        <taxon>Rhamnella</taxon>
    </lineage>
</organism>